<sequence>MGTKGGRRCQHHHPAAREGGSSGLCRTGCCSVTQQQELKAVTSLAPLRIAPLLPSLTLEAAAYKLRVMI</sequence>
<evidence type="ECO:0000313" key="3">
    <source>
        <dbReference type="Proteomes" id="UP000237246"/>
    </source>
</evidence>
<gene>
    <name evidence="2" type="ORF">CIB84_010598</name>
</gene>
<dbReference type="AlphaFoldDB" id="A0A2P4SNF0"/>
<evidence type="ECO:0000313" key="2">
    <source>
        <dbReference type="EMBL" id="POI25653.1"/>
    </source>
</evidence>
<name>A0A2P4SNF0_BAMTH</name>
<organism evidence="2 3">
    <name type="scientific">Bambusicola thoracicus</name>
    <name type="common">Chinese bamboo-partridge</name>
    <name type="synonym">Perdix thoracica</name>
    <dbReference type="NCBI Taxonomy" id="9083"/>
    <lineage>
        <taxon>Eukaryota</taxon>
        <taxon>Metazoa</taxon>
        <taxon>Chordata</taxon>
        <taxon>Craniata</taxon>
        <taxon>Vertebrata</taxon>
        <taxon>Euteleostomi</taxon>
        <taxon>Archelosauria</taxon>
        <taxon>Archosauria</taxon>
        <taxon>Dinosauria</taxon>
        <taxon>Saurischia</taxon>
        <taxon>Theropoda</taxon>
        <taxon>Coelurosauria</taxon>
        <taxon>Aves</taxon>
        <taxon>Neognathae</taxon>
        <taxon>Galloanserae</taxon>
        <taxon>Galliformes</taxon>
        <taxon>Phasianidae</taxon>
        <taxon>Perdicinae</taxon>
        <taxon>Bambusicola</taxon>
    </lineage>
</organism>
<feature type="region of interest" description="Disordered" evidence="1">
    <location>
        <begin position="1"/>
        <end position="24"/>
    </location>
</feature>
<feature type="compositionally biased region" description="Basic residues" evidence="1">
    <location>
        <begin position="1"/>
        <end position="14"/>
    </location>
</feature>
<keyword evidence="3" id="KW-1185">Reference proteome</keyword>
<protein>
    <submittedName>
        <fullName evidence="2">Uncharacterized protein</fullName>
    </submittedName>
</protein>
<proteinExistence type="predicted"/>
<dbReference type="EMBL" id="PPHD01033009">
    <property type="protein sequence ID" value="POI25653.1"/>
    <property type="molecule type" value="Genomic_DNA"/>
</dbReference>
<reference evidence="2 3" key="1">
    <citation type="submission" date="2018-01" db="EMBL/GenBank/DDBJ databases">
        <title>Comparison of the Chinese Bamboo Partridge and Red Junglefowl genome sequences highlights the importance of demography in genome evolution.</title>
        <authorList>
            <person name="Tiley G.P."/>
            <person name="Kimball R.T."/>
            <person name="Braun E.L."/>
            <person name="Burleigh J.G."/>
        </authorList>
    </citation>
    <scope>NUCLEOTIDE SEQUENCE [LARGE SCALE GENOMIC DNA]</scope>
    <source>
        <strain evidence="2">RTK389</strain>
        <tissue evidence="2">Blood</tissue>
    </source>
</reference>
<comment type="caution">
    <text evidence="2">The sequence shown here is derived from an EMBL/GenBank/DDBJ whole genome shotgun (WGS) entry which is preliminary data.</text>
</comment>
<accession>A0A2P4SNF0</accession>
<dbReference type="Proteomes" id="UP000237246">
    <property type="component" value="Unassembled WGS sequence"/>
</dbReference>
<evidence type="ECO:0000256" key="1">
    <source>
        <dbReference type="SAM" id="MobiDB-lite"/>
    </source>
</evidence>